<dbReference type="Proteomes" id="UP000198221">
    <property type="component" value="Chromosome I"/>
</dbReference>
<sequence length="248" mass="27264">MAMRMDVIPGQATLASWAAQQRKVRPRRFTSSADGLRFAFYGRMSTTDCQDRASSCRWQRDYAQDLVAGHGRIVAEFFDEGVSRRLAWPDRPQAARLLAAVADPARGFDAIVVGEYESAFHGQQLEQLTPTIVRHGVQLWLPETYGPVDFDNPRQLALLDLLGVVSQREVSRARHRTSAAMRAQAELQGRRLGGRPPYGYRLVAAGPHPNHAHAAWGGACIAWKPTRSPPRTSDGSSSGGCWDPTTGG</sequence>
<proteinExistence type="predicted"/>
<dbReference type="AlphaFoldDB" id="A0A1C5J5M4"/>
<dbReference type="EMBL" id="LT607754">
    <property type="protein sequence ID" value="SCG65793.1"/>
    <property type="molecule type" value="Genomic_DNA"/>
</dbReference>
<accession>A0A1C5J5M4</accession>
<dbReference type="RefSeq" id="WP_231929291.1">
    <property type="nucleotide sequence ID" value="NZ_LT607754.1"/>
</dbReference>
<organism evidence="3 4">
    <name type="scientific">Micromonospora inositola</name>
    <dbReference type="NCBI Taxonomy" id="47865"/>
    <lineage>
        <taxon>Bacteria</taxon>
        <taxon>Bacillati</taxon>
        <taxon>Actinomycetota</taxon>
        <taxon>Actinomycetes</taxon>
        <taxon>Micromonosporales</taxon>
        <taxon>Micromonosporaceae</taxon>
        <taxon>Micromonospora</taxon>
    </lineage>
</organism>
<evidence type="ECO:0000256" key="1">
    <source>
        <dbReference type="SAM" id="MobiDB-lite"/>
    </source>
</evidence>
<feature type="domain" description="Resolvase/invertase-type recombinase catalytic" evidence="2">
    <location>
        <begin position="38"/>
        <end position="191"/>
    </location>
</feature>
<protein>
    <submittedName>
        <fullName evidence="3">Resolvase, N terminal domain</fullName>
    </submittedName>
</protein>
<evidence type="ECO:0000313" key="3">
    <source>
        <dbReference type="EMBL" id="SCG65793.1"/>
    </source>
</evidence>
<dbReference type="InterPro" id="IPR006119">
    <property type="entry name" value="Resolv_N"/>
</dbReference>
<dbReference type="CDD" id="cd00338">
    <property type="entry name" value="Ser_Recombinase"/>
    <property type="match status" value="1"/>
</dbReference>
<dbReference type="GO" id="GO:0000150">
    <property type="term" value="F:DNA strand exchange activity"/>
    <property type="evidence" value="ECO:0007669"/>
    <property type="project" value="InterPro"/>
</dbReference>
<evidence type="ECO:0000259" key="2">
    <source>
        <dbReference type="SMART" id="SM00857"/>
    </source>
</evidence>
<gene>
    <name evidence="3" type="ORF">GA0070613_4058</name>
</gene>
<dbReference type="Pfam" id="PF00239">
    <property type="entry name" value="Resolvase"/>
    <property type="match status" value="1"/>
</dbReference>
<reference evidence="4" key="1">
    <citation type="submission" date="2016-06" db="EMBL/GenBank/DDBJ databases">
        <authorList>
            <person name="Varghese N."/>
            <person name="Submissions Spin"/>
        </authorList>
    </citation>
    <scope>NUCLEOTIDE SEQUENCE [LARGE SCALE GENOMIC DNA]</scope>
    <source>
        <strain evidence="4">DSM 43819</strain>
    </source>
</reference>
<dbReference type="SMART" id="SM00857">
    <property type="entry name" value="Resolvase"/>
    <property type="match status" value="1"/>
</dbReference>
<dbReference type="SUPFAM" id="SSF53041">
    <property type="entry name" value="Resolvase-like"/>
    <property type="match status" value="1"/>
</dbReference>
<keyword evidence="4" id="KW-1185">Reference proteome</keyword>
<dbReference type="InterPro" id="IPR036162">
    <property type="entry name" value="Resolvase-like_N_sf"/>
</dbReference>
<feature type="region of interest" description="Disordered" evidence="1">
    <location>
        <begin position="227"/>
        <end position="248"/>
    </location>
</feature>
<name>A0A1C5J5M4_9ACTN</name>
<dbReference type="Gene3D" id="3.40.50.1390">
    <property type="entry name" value="Resolvase, N-terminal catalytic domain"/>
    <property type="match status" value="1"/>
</dbReference>
<evidence type="ECO:0000313" key="4">
    <source>
        <dbReference type="Proteomes" id="UP000198221"/>
    </source>
</evidence>
<dbReference type="GO" id="GO:0003677">
    <property type="term" value="F:DNA binding"/>
    <property type="evidence" value="ECO:0007669"/>
    <property type="project" value="InterPro"/>
</dbReference>